<keyword evidence="5" id="KW-0949">S-adenosyl-L-methionine</keyword>
<reference evidence="8 9" key="1">
    <citation type="submission" date="2017-11" db="EMBL/GenBank/DDBJ databases">
        <title>Isolation and Characterization of Family Methanocellaceae Species from Potential Methane Hydrate Area Offshore Southwestern Taiwan.</title>
        <authorList>
            <person name="Zhang W.-L."/>
            <person name="Chen W.-C."/>
            <person name="Lai M.-C."/>
            <person name="Chen S.-C."/>
        </authorList>
    </citation>
    <scope>NUCLEOTIDE SEQUENCE [LARGE SCALE GENOMIC DNA]</scope>
    <source>
        <strain evidence="8 9">CWC-04</strain>
    </source>
</reference>
<evidence type="ECO:0000256" key="3">
    <source>
        <dbReference type="ARBA" id="ARBA00022603"/>
    </source>
</evidence>
<comment type="caution">
    <text evidence="8">The sequence shown here is derived from an EMBL/GenBank/DDBJ whole genome shotgun (WGS) entry which is preliminary data.</text>
</comment>
<comment type="similarity">
    <text evidence="6">Belongs to the precorrin methyltransferase family.</text>
</comment>
<dbReference type="Gene3D" id="3.40.1010.10">
    <property type="entry name" value="Cobalt-precorrin-4 Transmethylase, Domain 1"/>
    <property type="match status" value="1"/>
</dbReference>
<comment type="pathway">
    <text evidence="1">Cofactor biosynthesis; adenosylcobalamin biosynthesis.</text>
</comment>
<evidence type="ECO:0000256" key="5">
    <source>
        <dbReference type="ARBA" id="ARBA00022691"/>
    </source>
</evidence>
<dbReference type="AlphaFoldDB" id="A0AAP2RDZ6"/>
<keyword evidence="2" id="KW-0169">Cobalamin biosynthesis</keyword>
<protein>
    <submittedName>
        <fullName evidence="8">Cobalt-factor II C(20)-methyltransferase</fullName>
    </submittedName>
</protein>
<dbReference type="InterPro" id="IPR014776">
    <property type="entry name" value="4pyrrole_Mease_sub2"/>
</dbReference>
<dbReference type="SUPFAM" id="SSF53790">
    <property type="entry name" value="Tetrapyrrole methylase"/>
    <property type="match status" value="1"/>
</dbReference>
<gene>
    <name evidence="8" type="ORF">CUJ83_10370</name>
</gene>
<proteinExistence type="inferred from homology"/>
<evidence type="ECO:0000259" key="7">
    <source>
        <dbReference type="Pfam" id="PF00590"/>
    </source>
</evidence>
<dbReference type="PANTHER" id="PTHR43467">
    <property type="entry name" value="COBALT-PRECORRIN-2 C(20)-METHYLTRANSFERASE"/>
    <property type="match status" value="1"/>
</dbReference>
<name>A0AAP2RDZ6_9EURY</name>
<dbReference type="EMBL" id="PGCK01000008">
    <property type="protein sequence ID" value="MCD1295402.1"/>
    <property type="molecule type" value="Genomic_DNA"/>
</dbReference>
<dbReference type="GO" id="GO:0030788">
    <property type="term" value="F:precorrin-2 C20-methyltransferase activity"/>
    <property type="evidence" value="ECO:0007669"/>
    <property type="project" value="InterPro"/>
</dbReference>
<sequence length="201" mass="22299">MLIGLGLGPGNPELLTLRAVRLLKDADKVFVPGKMAYDLVSPYCEAEILDFPMTSDEDRIRKCMEENLEKITPVGRNGLAVLGMIGDPNFYSTFWRLCAVMKDSYPDIEYRTEPGISSITAFASIAGVSVSGGFIVTDGGDPDSKIILKVRKPAETAAILREEGFKEFMLVERIFMDGQKVYSGDKLPESSDYFSIMYARR</sequence>
<dbReference type="InterPro" id="IPR014777">
    <property type="entry name" value="4pyrrole_Mease_sub1"/>
</dbReference>
<keyword evidence="9" id="KW-1185">Reference proteome</keyword>
<dbReference type="GO" id="GO:0032259">
    <property type="term" value="P:methylation"/>
    <property type="evidence" value="ECO:0007669"/>
    <property type="project" value="UniProtKB-KW"/>
</dbReference>
<dbReference type="InterPro" id="IPR003043">
    <property type="entry name" value="Uropor_MeTrfase_CS"/>
</dbReference>
<dbReference type="Proteomes" id="UP001320159">
    <property type="component" value="Unassembled WGS sequence"/>
</dbReference>
<dbReference type="CDD" id="cd11645">
    <property type="entry name" value="Precorrin_2_C20_MT"/>
    <property type="match status" value="1"/>
</dbReference>
<evidence type="ECO:0000256" key="4">
    <source>
        <dbReference type="ARBA" id="ARBA00022679"/>
    </source>
</evidence>
<organism evidence="8 9">
    <name type="scientific">Methanooceanicella nereidis</name>
    <dbReference type="NCBI Taxonomy" id="2052831"/>
    <lineage>
        <taxon>Archaea</taxon>
        <taxon>Methanobacteriati</taxon>
        <taxon>Methanobacteriota</taxon>
        <taxon>Stenosarchaea group</taxon>
        <taxon>Methanomicrobia</taxon>
        <taxon>Methanocellales</taxon>
        <taxon>Methanocellaceae</taxon>
        <taxon>Methanooceanicella</taxon>
    </lineage>
</organism>
<feature type="domain" description="Tetrapyrrole methylase" evidence="7">
    <location>
        <begin position="1"/>
        <end position="160"/>
    </location>
</feature>
<dbReference type="Gene3D" id="3.30.950.10">
    <property type="entry name" value="Methyltransferase, Cobalt-precorrin-4 Transmethylase, Domain 2"/>
    <property type="match status" value="1"/>
</dbReference>
<dbReference type="GO" id="GO:0009236">
    <property type="term" value="P:cobalamin biosynthetic process"/>
    <property type="evidence" value="ECO:0007669"/>
    <property type="project" value="UniProtKB-UniRule"/>
</dbReference>
<dbReference type="PROSITE" id="PS00839">
    <property type="entry name" value="SUMT_1"/>
    <property type="match status" value="1"/>
</dbReference>
<dbReference type="InterPro" id="IPR012382">
    <property type="entry name" value="CobI/CbiL"/>
</dbReference>
<dbReference type="InterPro" id="IPR000878">
    <property type="entry name" value="4pyrrol_Mease"/>
</dbReference>
<dbReference type="PIRSF" id="PIRSF036427">
    <property type="entry name" value="Precrrn-2_mtase"/>
    <property type="match status" value="1"/>
</dbReference>
<dbReference type="InterPro" id="IPR035996">
    <property type="entry name" value="4pyrrol_Methylase_sf"/>
</dbReference>
<keyword evidence="4" id="KW-0808">Transferase</keyword>
<evidence type="ECO:0000313" key="8">
    <source>
        <dbReference type="EMBL" id="MCD1295402.1"/>
    </source>
</evidence>
<dbReference type="RefSeq" id="WP_230742255.1">
    <property type="nucleotide sequence ID" value="NZ_PGCK01000008.1"/>
</dbReference>
<evidence type="ECO:0000256" key="1">
    <source>
        <dbReference type="ARBA" id="ARBA00004953"/>
    </source>
</evidence>
<dbReference type="NCBIfam" id="NF004060">
    <property type="entry name" value="PRK05576.1-3"/>
    <property type="match status" value="1"/>
</dbReference>
<evidence type="ECO:0000256" key="6">
    <source>
        <dbReference type="PIRNR" id="PIRNR036427"/>
    </source>
</evidence>
<evidence type="ECO:0000313" key="9">
    <source>
        <dbReference type="Proteomes" id="UP001320159"/>
    </source>
</evidence>
<dbReference type="PANTHER" id="PTHR43467:SF2">
    <property type="entry name" value="COBALT-PRECORRIN-2 C(20)-METHYLTRANSFERASE"/>
    <property type="match status" value="1"/>
</dbReference>
<dbReference type="Pfam" id="PF00590">
    <property type="entry name" value="TP_methylase"/>
    <property type="match status" value="1"/>
</dbReference>
<evidence type="ECO:0000256" key="2">
    <source>
        <dbReference type="ARBA" id="ARBA00022573"/>
    </source>
</evidence>
<keyword evidence="3" id="KW-0489">Methyltransferase</keyword>
<accession>A0AAP2RDZ6</accession>